<name>A0AAD9L4M9_RIDPI</name>
<reference evidence="3" key="1">
    <citation type="journal article" date="2023" name="Mol. Biol. Evol.">
        <title>Third-Generation Sequencing Reveals the Adaptive Role of the Epigenome in Three Deep-Sea Polychaetes.</title>
        <authorList>
            <person name="Perez M."/>
            <person name="Aroh O."/>
            <person name="Sun Y."/>
            <person name="Lan Y."/>
            <person name="Juniper S.K."/>
            <person name="Young C.R."/>
            <person name="Angers B."/>
            <person name="Qian P.Y."/>
        </authorList>
    </citation>
    <scope>NUCLEOTIDE SEQUENCE</scope>
    <source>
        <strain evidence="3">R07B-5</strain>
    </source>
</reference>
<protein>
    <recommendedName>
        <fullName evidence="2">Tyrosine-protein phosphatase domain-containing protein</fullName>
    </recommendedName>
</protein>
<dbReference type="SMART" id="SM00194">
    <property type="entry name" value="PTPc"/>
    <property type="match status" value="1"/>
</dbReference>
<feature type="region of interest" description="Disordered" evidence="1">
    <location>
        <begin position="243"/>
        <end position="275"/>
    </location>
</feature>
<dbReference type="InterPro" id="IPR000242">
    <property type="entry name" value="PTP_cat"/>
</dbReference>
<evidence type="ECO:0000256" key="1">
    <source>
        <dbReference type="SAM" id="MobiDB-lite"/>
    </source>
</evidence>
<dbReference type="Proteomes" id="UP001209878">
    <property type="component" value="Unassembled WGS sequence"/>
</dbReference>
<evidence type="ECO:0000313" key="4">
    <source>
        <dbReference type="Proteomes" id="UP001209878"/>
    </source>
</evidence>
<dbReference type="PANTHER" id="PTHR19134:SF449">
    <property type="entry name" value="TYROSINE-PROTEIN PHOSPHATASE 1"/>
    <property type="match status" value="1"/>
</dbReference>
<dbReference type="GO" id="GO:0004725">
    <property type="term" value="F:protein tyrosine phosphatase activity"/>
    <property type="evidence" value="ECO:0007669"/>
    <property type="project" value="InterPro"/>
</dbReference>
<feature type="domain" description="Tyrosine-protein phosphatase" evidence="2">
    <location>
        <begin position="65"/>
        <end position="307"/>
    </location>
</feature>
<dbReference type="Gene3D" id="3.90.190.10">
    <property type="entry name" value="Protein tyrosine phosphatase superfamily"/>
    <property type="match status" value="1"/>
</dbReference>
<dbReference type="Pfam" id="PF00102">
    <property type="entry name" value="Y_phosphatase"/>
    <property type="match status" value="1"/>
</dbReference>
<keyword evidence="4" id="KW-1185">Reference proteome</keyword>
<comment type="caution">
    <text evidence="3">The sequence shown here is derived from an EMBL/GenBank/DDBJ whole genome shotgun (WGS) entry which is preliminary data.</text>
</comment>
<dbReference type="SUPFAM" id="SSF52799">
    <property type="entry name" value="(Phosphotyrosine protein) phosphatases II"/>
    <property type="match status" value="1"/>
</dbReference>
<organism evidence="3 4">
    <name type="scientific">Ridgeia piscesae</name>
    <name type="common">Tubeworm</name>
    <dbReference type="NCBI Taxonomy" id="27915"/>
    <lineage>
        <taxon>Eukaryota</taxon>
        <taxon>Metazoa</taxon>
        <taxon>Spiralia</taxon>
        <taxon>Lophotrochozoa</taxon>
        <taxon>Annelida</taxon>
        <taxon>Polychaeta</taxon>
        <taxon>Sedentaria</taxon>
        <taxon>Canalipalpata</taxon>
        <taxon>Sabellida</taxon>
        <taxon>Siboglinidae</taxon>
        <taxon>Ridgeia</taxon>
    </lineage>
</organism>
<dbReference type="InterPro" id="IPR029021">
    <property type="entry name" value="Prot-tyrosine_phosphatase-like"/>
</dbReference>
<dbReference type="PANTHER" id="PTHR19134">
    <property type="entry name" value="RECEPTOR-TYPE TYROSINE-PROTEIN PHOSPHATASE"/>
    <property type="match status" value="1"/>
</dbReference>
<dbReference type="PROSITE" id="PS50055">
    <property type="entry name" value="TYR_PHOSPHATASE_PTP"/>
    <property type="match status" value="1"/>
</dbReference>
<proteinExistence type="predicted"/>
<dbReference type="InterPro" id="IPR050348">
    <property type="entry name" value="Protein-Tyr_Phosphatase"/>
</dbReference>
<dbReference type="AlphaFoldDB" id="A0AAD9L4M9"/>
<dbReference type="EMBL" id="JAODUO010000327">
    <property type="protein sequence ID" value="KAK2183016.1"/>
    <property type="molecule type" value="Genomic_DNA"/>
</dbReference>
<accession>A0AAD9L4M9</accession>
<gene>
    <name evidence="3" type="ORF">NP493_327g01017</name>
</gene>
<sequence length="318" mass="36416">MGKVCFTVVSRRRRAGQTQNTSDKPVCFTNSKGAGSEEVNVAFECADEDEEEEEEAIGQVSTAIYANTQNRVALGNLAAYIKDKQRKDGFAKEFAGYGDKESVYIACQGPREWNIEDMYNMIWQEKTNTIVMLANVYEMGKEKCNQYWPNNGNTKTWGIFKTEFISEEKFADYVIRQYSLKNEEQYIYVYQALIEFHEEAVIPCSLLRQTFDKMCRNRQLAQQFEGRSESQWTGVCGQLSAGAHEGGARGGRLPRCPTHPHDPATTHSTPSKWPSLDRSVQHIRTTRPQLITHLAQYRFLHEVALAYMSQFDTYANFQ</sequence>
<evidence type="ECO:0000313" key="3">
    <source>
        <dbReference type="EMBL" id="KAK2183016.1"/>
    </source>
</evidence>
<evidence type="ECO:0000259" key="2">
    <source>
        <dbReference type="PROSITE" id="PS50055"/>
    </source>
</evidence>